<dbReference type="SMART" id="SM01057">
    <property type="entry name" value="Carb_anhydrase"/>
    <property type="match status" value="1"/>
</dbReference>
<comment type="similarity">
    <text evidence="1">Belongs to the alpha-carbonic anhydrase family.</text>
</comment>
<keyword evidence="4" id="KW-1185">Reference proteome</keyword>
<dbReference type="PANTHER" id="PTHR18952">
    <property type="entry name" value="CARBONIC ANHYDRASE"/>
    <property type="match status" value="1"/>
</dbReference>
<dbReference type="GO" id="GO:0004089">
    <property type="term" value="F:carbonate dehydratase activity"/>
    <property type="evidence" value="ECO:0007669"/>
    <property type="project" value="InterPro"/>
</dbReference>
<dbReference type="Proteomes" id="UP000261520">
    <property type="component" value="Unplaced"/>
</dbReference>
<evidence type="ECO:0000313" key="3">
    <source>
        <dbReference type="Ensembl" id="ENSPMGP00000006323.1"/>
    </source>
</evidence>
<evidence type="ECO:0000256" key="1">
    <source>
        <dbReference type="ARBA" id="ARBA00010718"/>
    </source>
</evidence>
<dbReference type="PANTHER" id="PTHR18952:SF200">
    <property type="entry name" value="CARBONIC ANHYDRASE"/>
    <property type="match status" value="1"/>
</dbReference>
<dbReference type="SUPFAM" id="SSF51069">
    <property type="entry name" value="Carbonic anhydrase"/>
    <property type="match status" value="1"/>
</dbReference>
<dbReference type="GO" id="GO:0005886">
    <property type="term" value="C:plasma membrane"/>
    <property type="evidence" value="ECO:0007669"/>
    <property type="project" value="TreeGrafter"/>
</dbReference>
<dbReference type="AlphaFoldDB" id="A0A3B3ZNT1"/>
<evidence type="ECO:0000313" key="4">
    <source>
        <dbReference type="Proteomes" id="UP000261520"/>
    </source>
</evidence>
<dbReference type="Gene3D" id="3.10.200.10">
    <property type="entry name" value="Alpha carbonic anhydrase"/>
    <property type="match status" value="1"/>
</dbReference>
<dbReference type="InterPro" id="IPR036398">
    <property type="entry name" value="CA_dom_sf"/>
</dbReference>
<dbReference type="InterPro" id="IPR001148">
    <property type="entry name" value="CA_dom"/>
</dbReference>
<dbReference type="Pfam" id="PF00194">
    <property type="entry name" value="Carb_anhydrase"/>
    <property type="match status" value="1"/>
</dbReference>
<feature type="domain" description="Alpha-carbonic anhydrase" evidence="2">
    <location>
        <begin position="35"/>
        <end position="288"/>
    </location>
</feature>
<accession>A0A3B3ZNT1</accession>
<dbReference type="STRING" id="409849.ENSPMGP00000006323"/>
<evidence type="ECO:0000259" key="2">
    <source>
        <dbReference type="PROSITE" id="PS51144"/>
    </source>
</evidence>
<name>A0A3B3ZNT1_9GOBI</name>
<protein>
    <recommendedName>
        <fullName evidence="2">Alpha-carbonic anhydrase domain-containing protein</fullName>
    </recommendedName>
</protein>
<dbReference type="InterPro" id="IPR023561">
    <property type="entry name" value="Carbonic_anhydrase_a-class"/>
</dbReference>
<sequence length="311" mass="35386">LFPTKTDITNVYRPTQDLNGRWVYASPAVQLPPAYEWCYDKLECEYDPEHWYTLPGSSCSGTRQSPLDISSKDAVVNTLLDEFHFQNFDHKNAINYAINTGHTVKYMLKEDMVEVWGGGLGHVYSVLQFHFHWASDAADSLGSEHLYNSKRFPMEMHIVTKRKDLTLDEAVMTGNGLAVLGFFMEEETSQPSNTEAWKLLTGYLSTMAKFSAEVSIDDLLGDVDRGMYYRYNGSLTTPSCNEAVVWTVFKYPIKVEKSLMQMFPTKMEYHNVYRPVQDFHSRTIYTSAAAASNLPTFLVLLLLSSSHVLSE</sequence>
<reference evidence="3" key="1">
    <citation type="submission" date="2025-08" db="UniProtKB">
        <authorList>
            <consortium name="Ensembl"/>
        </authorList>
    </citation>
    <scope>IDENTIFICATION</scope>
</reference>
<organism evidence="3 4">
    <name type="scientific">Periophthalmus magnuspinnatus</name>
    <dbReference type="NCBI Taxonomy" id="409849"/>
    <lineage>
        <taxon>Eukaryota</taxon>
        <taxon>Metazoa</taxon>
        <taxon>Chordata</taxon>
        <taxon>Craniata</taxon>
        <taxon>Vertebrata</taxon>
        <taxon>Euteleostomi</taxon>
        <taxon>Actinopterygii</taxon>
        <taxon>Neopterygii</taxon>
        <taxon>Teleostei</taxon>
        <taxon>Neoteleostei</taxon>
        <taxon>Acanthomorphata</taxon>
        <taxon>Gobiaria</taxon>
        <taxon>Gobiiformes</taxon>
        <taxon>Gobioidei</taxon>
        <taxon>Gobiidae</taxon>
        <taxon>Oxudercinae</taxon>
        <taxon>Periophthalmus</taxon>
    </lineage>
</organism>
<dbReference type="PROSITE" id="PS51144">
    <property type="entry name" value="ALPHA_CA_2"/>
    <property type="match status" value="1"/>
</dbReference>
<dbReference type="Ensembl" id="ENSPMGT00000006723.1">
    <property type="protein sequence ID" value="ENSPMGP00000006323.1"/>
    <property type="gene ID" value="ENSPMGG00000005327.1"/>
</dbReference>
<proteinExistence type="inferred from homology"/>
<reference evidence="3" key="2">
    <citation type="submission" date="2025-09" db="UniProtKB">
        <authorList>
            <consortium name="Ensembl"/>
        </authorList>
    </citation>
    <scope>IDENTIFICATION</scope>
</reference>
<dbReference type="GO" id="GO:0008270">
    <property type="term" value="F:zinc ion binding"/>
    <property type="evidence" value="ECO:0007669"/>
    <property type="project" value="InterPro"/>
</dbReference>